<comment type="catalytic activity">
    <reaction evidence="5">
        <text>(6S)-5-formyl-5,6,7,8-tetrahydrofolate + ATP = (6R)-5,10-methenyltetrahydrofolate + ADP + phosphate</text>
        <dbReference type="Rhea" id="RHEA:10488"/>
        <dbReference type="ChEBI" id="CHEBI:30616"/>
        <dbReference type="ChEBI" id="CHEBI:43474"/>
        <dbReference type="ChEBI" id="CHEBI:57455"/>
        <dbReference type="ChEBI" id="CHEBI:57457"/>
        <dbReference type="ChEBI" id="CHEBI:456216"/>
        <dbReference type="EC" id="6.3.3.2"/>
    </reaction>
</comment>
<feature type="binding site" evidence="4">
    <location>
        <position position="77"/>
    </location>
    <ligand>
        <name>substrate</name>
    </ligand>
</feature>
<dbReference type="Pfam" id="PF01812">
    <property type="entry name" value="5-FTHF_cyc-lig"/>
    <property type="match status" value="1"/>
</dbReference>
<comment type="similarity">
    <text evidence="1 5">Belongs to the 5-formyltetrahydrofolate cyclo-ligase family.</text>
</comment>
<dbReference type="InterPro" id="IPR037171">
    <property type="entry name" value="NagB/RpiA_transferase-like"/>
</dbReference>
<dbReference type="GO" id="GO:0009396">
    <property type="term" value="P:folic acid-containing compound biosynthetic process"/>
    <property type="evidence" value="ECO:0007669"/>
    <property type="project" value="TreeGrafter"/>
</dbReference>
<dbReference type="SUPFAM" id="SSF100950">
    <property type="entry name" value="NagB/RpiA/CoA transferase-like"/>
    <property type="match status" value="1"/>
</dbReference>
<organism evidence="6 7">
    <name type="scientific">Aquibium oceanicum</name>
    <dbReference type="NCBI Taxonomy" id="1670800"/>
    <lineage>
        <taxon>Bacteria</taxon>
        <taxon>Pseudomonadati</taxon>
        <taxon>Pseudomonadota</taxon>
        <taxon>Alphaproteobacteria</taxon>
        <taxon>Hyphomicrobiales</taxon>
        <taxon>Phyllobacteriaceae</taxon>
        <taxon>Aquibium</taxon>
    </lineage>
</organism>
<evidence type="ECO:0000256" key="5">
    <source>
        <dbReference type="RuleBase" id="RU361279"/>
    </source>
</evidence>
<dbReference type="PANTHER" id="PTHR23407">
    <property type="entry name" value="ATPASE INHIBITOR/5-FORMYLTETRAHYDROFOLATE CYCLO-LIGASE"/>
    <property type="match status" value="1"/>
</dbReference>
<dbReference type="GO" id="GO:0035999">
    <property type="term" value="P:tetrahydrofolate interconversion"/>
    <property type="evidence" value="ECO:0007669"/>
    <property type="project" value="TreeGrafter"/>
</dbReference>
<keyword evidence="5" id="KW-0460">Magnesium</keyword>
<evidence type="ECO:0000256" key="3">
    <source>
        <dbReference type="ARBA" id="ARBA00022840"/>
    </source>
</evidence>
<dbReference type="GO" id="GO:0005524">
    <property type="term" value="F:ATP binding"/>
    <property type="evidence" value="ECO:0007669"/>
    <property type="project" value="UniProtKB-KW"/>
</dbReference>
<dbReference type="PANTHER" id="PTHR23407:SF1">
    <property type="entry name" value="5-FORMYLTETRAHYDROFOLATE CYCLO-LIGASE"/>
    <property type="match status" value="1"/>
</dbReference>
<evidence type="ECO:0000256" key="4">
    <source>
        <dbReference type="PIRSR" id="PIRSR006806-1"/>
    </source>
</evidence>
<dbReference type="AlphaFoldDB" id="A0A1L3SU09"/>
<dbReference type="GO" id="GO:0046872">
    <property type="term" value="F:metal ion binding"/>
    <property type="evidence" value="ECO:0007669"/>
    <property type="project" value="UniProtKB-KW"/>
</dbReference>
<reference evidence="7" key="1">
    <citation type="submission" date="2016-11" db="EMBL/GenBank/DDBJ databases">
        <title>Mesorhizobium oceanicum sp. nov., isolated from deep seawater in South China Sea.</title>
        <authorList>
            <person name="Fu G.-Y."/>
        </authorList>
    </citation>
    <scope>NUCLEOTIDE SEQUENCE [LARGE SCALE GENOMIC DNA]</scope>
    <source>
        <strain evidence="7">B7</strain>
    </source>
</reference>
<comment type="cofactor">
    <cofactor evidence="5">
        <name>Mg(2+)</name>
        <dbReference type="ChEBI" id="CHEBI:18420"/>
    </cofactor>
</comment>
<dbReference type="InterPro" id="IPR002698">
    <property type="entry name" value="FTHF_cligase"/>
</dbReference>
<dbReference type="EMBL" id="CP018171">
    <property type="protein sequence ID" value="APH72874.1"/>
    <property type="molecule type" value="Genomic_DNA"/>
</dbReference>
<dbReference type="NCBIfam" id="TIGR02727">
    <property type="entry name" value="MTHFS_bact"/>
    <property type="match status" value="1"/>
</dbReference>
<sequence length="202" mass="22064">MHELDPSYSGISPGDAQTTIDVARWRKSQRERLIAERLAVPADARAEAARRIANRLDAEIGIVEGSVVGIYWPFRGEPDLREWASSVPARGGQLALPVVLEKGKPLEFRTWSAGEKLEKGVWNIPVPAGGTATLPDIVVVPVVGYDDAGFRLGYGGGFYDRTLAAMPSRPLTFGVGYELAKLPTIYPQWHDIPLDRMIIDGA</sequence>
<dbReference type="EC" id="6.3.3.2" evidence="5"/>
<protein>
    <recommendedName>
        <fullName evidence="5">5-formyltetrahydrofolate cyclo-ligase</fullName>
        <ecNumber evidence="5">6.3.3.2</ecNumber>
    </recommendedName>
</protein>
<name>A0A1L3SU09_9HYPH</name>
<dbReference type="InterPro" id="IPR024185">
    <property type="entry name" value="FTHF_cligase-like_sf"/>
</dbReference>
<keyword evidence="5" id="KW-0479">Metal-binding</keyword>
<evidence type="ECO:0000256" key="2">
    <source>
        <dbReference type="ARBA" id="ARBA00022741"/>
    </source>
</evidence>
<accession>A0A1L3SU09</accession>
<proteinExistence type="inferred from homology"/>
<feature type="binding site" evidence="4">
    <location>
        <begin position="151"/>
        <end position="159"/>
    </location>
    <ligand>
        <name>ATP</name>
        <dbReference type="ChEBI" id="CHEBI:30616"/>
    </ligand>
</feature>
<dbReference type="GO" id="GO:0030272">
    <property type="term" value="F:5-formyltetrahydrofolate cyclo-ligase activity"/>
    <property type="evidence" value="ECO:0007669"/>
    <property type="project" value="UniProtKB-EC"/>
</dbReference>
<keyword evidence="6" id="KW-0436">Ligase</keyword>
<keyword evidence="3 4" id="KW-0067">ATP-binding</keyword>
<dbReference type="Gene3D" id="3.40.50.10420">
    <property type="entry name" value="NagB/RpiA/CoA transferase-like"/>
    <property type="match status" value="1"/>
</dbReference>
<evidence type="ECO:0000313" key="6">
    <source>
        <dbReference type="EMBL" id="APH72874.1"/>
    </source>
</evidence>
<keyword evidence="7" id="KW-1185">Reference proteome</keyword>
<dbReference type="Proteomes" id="UP000182840">
    <property type="component" value="Chromosome"/>
</dbReference>
<gene>
    <name evidence="6" type="ORF">BSQ44_16985</name>
</gene>
<evidence type="ECO:0000256" key="1">
    <source>
        <dbReference type="ARBA" id="ARBA00010638"/>
    </source>
</evidence>
<dbReference type="KEGG" id="meso:BSQ44_16985"/>
<keyword evidence="2 4" id="KW-0547">Nucleotide-binding</keyword>
<dbReference type="PIRSF" id="PIRSF006806">
    <property type="entry name" value="FTHF_cligase"/>
    <property type="match status" value="1"/>
</dbReference>
<evidence type="ECO:0000313" key="7">
    <source>
        <dbReference type="Proteomes" id="UP000182840"/>
    </source>
</evidence>
<dbReference type="STRING" id="1670800.BSQ44_16985"/>